<dbReference type="SMART" id="SM00939">
    <property type="entry name" value="PepX_C"/>
    <property type="match status" value="1"/>
</dbReference>
<dbReference type="PANTHER" id="PTHR43056">
    <property type="entry name" value="PEPTIDASE S9 PROLYL OLIGOPEPTIDASE"/>
    <property type="match status" value="1"/>
</dbReference>
<dbReference type="InterPro" id="IPR013736">
    <property type="entry name" value="Xaa-Pro_dipept_C"/>
</dbReference>
<dbReference type="InterPro" id="IPR008979">
    <property type="entry name" value="Galactose-bd-like_sf"/>
</dbReference>
<dbReference type="PANTHER" id="PTHR43056:SF10">
    <property type="entry name" value="COCE_NOND FAMILY, PUTATIVE (AFU_ORTHOLOGUE AFUA_7G00600)-RELATED"/>
    <property type="match status" value="1"/>
</dbReference>
<dbReference type="GO" id="GO:0008239">
    <property type="term" value="F:dipeptidyl-peptidase activity"/>
    <property type="evidence" value="ECO:0007669"/>
    <property type="project" value="InterPro"/>
</dbReference>
<dbReference type="InterPro" id="IPR050585">
    <property type="entry name" value="Xaa-Pro_dipeptidyl-ppase/CocE"/>
</dbReference>
<dbReference type="RefSeq" id="WP_190860080.1">
    <property type="nucleotide sequence ID" value="NZ_JACXIY010000010.1"/>
</dbReference>
<sequence>MGAIRFGGCLLERDQACAMRDGTVLYADIYRPSQDGCYPVLLMRQPYGKMLASTVSQAHPVWYARQGFIVVIQDVRGRGDSEGEFDPFAHEAEDGYDTVQWAAALPQSNGYVGMYGFSYQGSTQWAAASLAPPALKAIAPGMCGASAYHGMIYPQGRFAAAEHVPWAFQLARDGARRAGDAESEAYCTLVRKSTPDELLYPVMADGSHPILQRYFPAYGQWREHADYDAYWERRSWMNAFLEHPIPAFLIGGWYDVFLMGTLEDYDRLSGIERTDDLFFKLMIGPWDHIPWGRHSGGMDHGREADGDIHAEQAAWFRYWLDPQRKPKTEAEPEVRGYERGSGAWRSYGRESPLSSQGHPVRLWLNGGIKPANGALGGGRLLPQPTTGNESAPDVFVYDARMPMTLDGFQPKDRRAEQDRYEILVYTGEPLAECVRLFGAITLQAQVQTIGGPTDLVAIASVVGPSGEATFLTAGVAEASAEADEQGLGQTLQLKLRPVAIELRPGEAIRLELTGSAYPLYARHPNGRSISDERSAGPGQLRMATVSIHYEGSTIELPVRVKGGEATCTGLAMAETTGM</sequence>
<keyword evidence="4" id="KW-1185">Reference proteome</keyword>
<dbReference type="InterPro" id="IPR005674">
    <property type="entry name" value="CocE/Ser_esterase"/>
</dbReference>
<reference evidence="3" key="1">
    <citation type="submission" date="2020-09" db="EMBL/GenBank/DDBJ databases">
        <title>A novel bacterium of genus Paenibacillus, isolated from South China Sea.</title>
        <authorList>
            <person name="Huang H."/>
            <person name="Mo K."/>
            <person name="Hu Y."/>
        </authorList>
    </citation>
    <scope>NUCLEOTIDE SEQUENCE</scope>
    <source>
        <strain evidence="3">IB182493</strain>
    </source>
</reference>
<dbReference type="InterPro" id="IPR029058">
    <property type="entry name" value="AB_hydrolase_fold"/>
</dbReference>
<feature type="domain" description="Xaa-Pro dipeptidyl-peptidase C-terminal" evidence="2">
    <location>
        <begin position="313"/>
        <end position="555"/>
    </location>
</feature>
<keyword evidence="1 3" id="KW-0378">Hydrolase</keyword>
<dbReference type="NCBIfam" id="TIGR00976">
    <property type="entry name" value="CocE_NonD"/>
    <property type="match status" value="1"/>
</dbReference>
<dbReference type="Pfam" id="PF02129">
    <property type="entry name" value="Peptidase_S15"/>
    <property type="match status" value="1"/>
</dbReference>
<dbReference type="SUPFAM" id="SSF49785">
    <property type="entry name" value="Galactose-binding domain-like"/>
    <property type="match status" value="1"/>
</dbReference>
<dbReference type="SUPFAM" id="SSF53474">
    <property type="entry name" value="alpha/beta-Hydrolases"/>
    <property type="match status" value="1"/>
</dbReference>
<dbReference type="Pfam" id="PF08530">
    <property type="entry name" value="PepX_C"/>
    <property type="match status" value="1"/>
</dbReference>
<dbReference type="Gene3D" id="1.10.3020.10">
    <property type="entry name" value="alpha-amino acid ester hydrolase ( Helical cap domain)"/>
    <property type="match status" value="1"/>
</dbReference>
<comment type="caution">
    <text evidence="3">The sequence shown here is derived from an EMBL/GenBank/DDBJ whole genome shotgun (WGS) entry which is preliminary data.</text>
</comment>
<accession>A0A927CL95</accession>
<gene>
    <name evidence="3" type="ORF">IDH41_08710</name>
</gene>
<evidence type="ECO:0000313" key="4">
    <source>
        <dbReference type="Proteomes" id="UP000632125"/>
    </source>
</evidence>
<evidence type="ECO:0000313" key="3">
    <source>
        <dbReference type="EMBL" id="MBD2868658.1"/>
    </source>
</evidence>
<dbReference type="Proteomes" id="UP000632125">
    <property type="component" value="Unassembled WGS sequence"/>
</dbReference>
<dbReference type="Gene3D" id="3.40.50.1820">
    <property type="entry name" value="alpha/beta hydrolase"/>
    <property type="match status" value="1"/>
</dbReference>
<dbReference type="EMBL" id="JACXIY010000010">
    <property type="protein sequence ID" value="MBD2868658.1"/>
    <property type="molecule type" value="Genomic_DNA"/>
</dbReference>
<name>A0A927CL95_9BACL</name>
<evidence type="ECO:0000259" key="2">
    <source>
        <dbReference type="SMART" id="SM00939"/>
    </source>
</evidence>
<dbReference type="InterPro" id="IPR000383">
    <property type="entry name" value="Xaa-Pro-like_dom"/>
</dbReference>
<dbReference type="AlphaFoldDB" id="A0A927CL95"/>
<organism evidence="3 4">
    <name type="scientific">Paenibacillus arenilitoris</name>
    <dbReference type="NCBI Taxonomy" id="2772299"/>
    <lineage>
        <taxon>Bacteria</taxon>
        <taxon>Bacillati</taxon>
        <taxon>Bacillota</taxon>
        <taxon>Bacilli</taxon>
        <taxon>Bacillales</taxon>
        <taxon>Paenibacillaceae</taxon>
        <taxon>Paenibacillus</taxon>
    </lineage>
</organism>
<protein>
    <submittedName>
        <fullName evidence="3">CocE/NonD family hydrolase</fullName>
    </submittedName>
</protein>
<proteinExistence type="predicted"/>
<dbReference type="Gene3D" id="2.60.120.260">
    <property type="entry name" value="Galactose-binding domain-like"/>
    <property type="match status" value="1"/>
</dbReference>
<evidence type="ECO:0000256" key="1">
    <source>
        <dbReference type="ARBA" id="ARBA00022801"/>
    </source>
</evidence>